<name>A0A4R2M7Z3_RUBGE</name>
<feature type="domain" description="Type II secretion system protein GspF" evidence="8">
    <location>
        <begin position="270"/>
        <end position="390"/>
    </location>
</feature>
<dbReference type="PRINTS" id="PR00812">
    <property type="entry name" value="BCTERIALGSPF"/>
</dbReference>
<evidence type="ECO:0000256" key="1">
    <source>
        <dbReference type="ARBA" id="ARBA00004651"/>
    </source>
</evidence>
<reference evidence="9 10" key="1">
    <citation type="submission" date="2019-03" db="EMBL/GenBank/DDBJ databases">
        <title>Genomic Encyclopedia of Type Strains, Phase IV (KMG-IV): sequencing the most valuable type-strain genomes for metagenomic binning, comparative biology and taxonomic classification.</title>
        <authorList>
            <person name="Goeker M."/>
        </authorList>
    </citation>
    <scope>NUCLEOTIDE SEQUENCE [LARGE SCALE GENOMIC DNA]</scope>
    <source>
        <strain evidence="9 10">DSM 1709</strain>
    </source>
</reference>
<evidence type="ECO:0000256" key="3">
    <source>
        <dbReference type="ARBA" id="ARBA00022475"/>
    </source>
</evidence>
<dbReference type="Pfam" id="PF00482">
    <property type="entry name" value="T2SSF"/>
    <property type="match status" value="2"/>
</dbReference>
<comment type="subcellular location">
    <subcellularLocation>
        <location evidence="1">Cell membrane</location>
        <topology evidence="1">Multi-pass membrane protein</topology>
    </subcellularLocation>
</comment>
<evidence type="ECO:0000256" key="7">
    <source>
        <dbReference type="SAM" id="Phobius"/>
    </source>
</evidence>
<dbReference type="InterPro" id="IPR018076">
    <property type="entry name" value="T2SS_GspF_dom"/>
</dbReference>
<feature type="transmembrane region" description="Helical" evidence="7">
    <location>
        <begin position="222"/>
        <end position="243"/>
    </location>
</feature>
<feature type="transmembrane region" description="Helical" evidence="7">
    <location>
        <begin position="164"/>
        <end position="186"/>
    </location>
</feature>
<comment type="similarity">
    <text evidence="2">Belongs to the GSP F family.</text>
</comment>
<comment type="caution">
    <text evidence="9">The sequence shown here is derived from an EMBL/GenBank/DDBJ whole genome shotgun (WGS) entry which is preliminary data.</text>
</comment>
<evidence type="ECO:0000313" key="10">
    <source>
        <dbReference type="Proteomes" id="UP000295106"/>
    </source>
</evidence>
<feature type="domain" description="Type II secretion system protein GspF" evidence="8">
    <location>
        <begin position="65"/>
        <end position="187"/>
    </location>
</feature>
<dbReference type="GO" id="GO:0005886">
    <property type="term" value="C:plasma membrane"/>
    <property type="evidence" value="ECO:0007669"/>
    <property type="project" value="UniProtKB-SubCell"/>
</dbReference>
<proteinExistence type="inferred from homology"/>
<dbReference type="InterPro" id="IPR003004">
    <property type="entry name" value="GspF/PilC"/>
</dbReference>
<dbReference type="PANTHER" id="PTHR30012:SF0">
    <property type="entry name" value="TYPE II SECRETION SYSTEM PROTEIN F-RELATED"/>
    <property type="match status" value="1"/>
</dbReference>
<keyword evidence="4 7" id="KW-0812">Transmembrane</keyword>
<dbReference type="Gene3D" id="1.20.81.30">
    <property type="entry name" value="Type II secretion system (T2SS), domain F"/>
    <property type="match status" value="2"/>
</dbReference>
<organism evidence="9 10">
    <name type="scientific">Rubrivivax gelatinosus</name>
    <name type="common">Rhodocyclus gelatinosus</name>
    <name type="synonym">Rhodopseudomonas gelatinosa</name>
    <dbReference type="NCBI Taxonomy" id="28068"/>
    <lineage>
        <taxon>Bacteria</taxon>
        <taxon>Pseudomonadati</taxon>
        <taxon>Pseudomonadota</taxon>
        <taxon>Betaproteobacteria</taxon>
        <taxon>Burkholderiales</taxon>
        <taxon>Sphaerotilaceae</taxon>
        <taxon>Rubrivivax</taxon>
    </lineage>
</organism>
<dbReference type="OrthoDB" id="9805682at2"/>
<dbReference type="Proteomes" id="UP000295106">
    <property type="component" value="Unassembled WGS sequence"/>
</dbReference>
<accession>A0A4R2M7Z3</accession>
<keyword evidence="3" id="KW-1003">Cell membrane</keyword>
<evidence type="ECO:0000259" key="8">
    <source>
        <dbReference type="Pfam" id="PF00482"/>
    </source>
</evidence>
<dbReference type="AlphaFoldDB" id="A0A4R2M7Z3"/>
<keyword evidence="6 7" id="KW-0472">Membrane</keyword>
<sequence length="402" mass="43966">MASRPYTVRVVRQGSVQEIRIFAANDADARLKLSGNAEAILTVRAERVTRLAATPRQRSEVAWWCGELRSLVYSGMTVVEAMETMAVAADAGSRRELVQSSLLQELRAGHPLSSAMSRVSGYPPVLVASVAAAEQSGNLGESLDEYLRYHEMVDRFRRQVTSAAIYPALVTALGVIIIIALLVFVIPRFAAMYAELPSAMLSGATKLVVGLSKFLTTHPLPVFFVLAATGIVVALAHRLGMLVKCGHLIMRRLPWLARQIQHYQLAQLYHALGLMMRGGYPLHEALDVCAKTAIADAIHQRLIDVYDEISRGLPIGQVFYRAGLADAVSSRLLSVGERTGNFHVVLQTISDRHRESFSIFVDRATKIIEPLLLLLVALLIGGIVVVMYMPIFDIAGQVGVGR</sequence>
<dbReference type="EMBL" id="SLXD01000004">
    <property type="protein sequence ID" value="TCP03419.1"/>
    <property type="molecule type" value="Genomic_DNA"/>
</dbReference>
<dbReference type="InterPro" id="IPR042094">
    <property type="entry name" value="T2SS_GspF_sf"/>
</dbReference>
<evidence type="ECO:0000256" key="2">
    <source>
        <dbReference type="ARBA" id="ARBA00005745"/>
    </source>
</evidence>
<protein>
    <submittedName>
        <fullName evidence="9">General secretion pathway protein F</fullName>
    </submittedName>
</protein>
<evidence type="ECO:0000256" key="4">
    <source>
        <dbReference type="ARBA" id="ARBA00022692"/>
    </source>
</evidence>
<dbReference type="GeneID" id="99685722"/>
<evidence type="ECO:0000256" key="5">
    <source>
        <dbReference type="ARBA" id="ARBA00022989"/>
    </source>
</evidence>
<dbReference type="PANTHER" id="PTHR30012">
    <property type="entry name" value="GENERAL SECRETION PATHWAY PROTEIN"/>
    <property type="match status" value="1"/>
</dbReference>
<gene>
    <name evidence="9" type="ORF">EV684_104140</name>
</gene>
<evidence type="ECO:0000313" key="9">
    <source>
        <dbReference type="EMBL" id="TCP03419.1"/>
    </source>
</evidence>
<evidence type="ECO:0000256" key="6">
    <source>
        <dbReference type="ARBA" id="ARBA00023136"/>
    </source>
</evidence>
<feature type="transmembrane region" description="Helical" evidence="7">
    <location>
        <begin position="371"/>
        <end position="392"/>
    </location>
</feature>
<keyword evidence="5 7" id="KW-1133">Transmembrane helix</keyword>
<dbReference type="RefSeq" id="WP_132645943.1">
    <property type="nucleotide sequence ID" value="NZ_CP181386.1"/>
</dbReference>